<comment type="caution">
    <text evidence="1">The sequence shown here is derived from an EMBL/GenBank/DDBJ whole genome shotgun (WGS) entry which is preliminary data.</text>
</comment>
<protein>
    <submittedName>
        <fullName evidence="1">Uncharacterized protein</fullName>
    </submittedName>
</protein>
<organism evidence="1 2">
    <name type="scientific">Trichinella nativa</name>
    <dbReference type="NCBI Taxonomy" id="6335"/>
    <lineage>
        <taxon>Eukaryota</taxon>
        <taxon>Metazoa</taxon>
        <taxon>Ecdysozoa</taxon>
        <taxon>Nematoda</taxon>
        <taxon>Enoplea</taxon>
        <taxon>Dorylaimia</taxon>
        <taxon>Trichinellida</taxon>
        <taxon>Trichinellidae</taxon>
        <taxon>Trichinella</taxon>
    </lineage>
</organism>
<evidence type="ECO:0000313" key="2">
    <source>
        <dbReference type="Proteomes" id="UP000054721"/>
    </source>
</evidence>
<reference evidence="1 2" key="1">
    <citation type="submission" date="2015-05" db="EMBL/GenBank/DDBJ databases">
        <title>Evolution of Trichinella species and genotypes.</title>
        <authorList>
            <person name="Korhonen P.K."/>
            <person name="Edoardo P."/>
            <person name="Giuseppe L.R."/>
            <person name="Gasser R.B."/>
        </authorList>
    </citation>
    <scope>NUCLEOTIDE SEQUENCE [LARGE SCALE GENOMIC DNA]</scope>
    <source>
        <strain evidence="1">ISS10</strain>
    </source>
</reference>
<name>A0A0V1L8R6_9BILA</name>
<gene>
    <name evidence="1" type="ORF">T02_6312</name>
</gene>
<dbReference type="Proteomes" id="UP000054721">
    <property type="component" value="Unassembled WGS sequence"/>
</dbReference>
<sequence>MSCRVPILIHREAAHLELRLNGSAMVEFWYWNVYRHYNEVFVETAKSCAIFRCFGLVDFP</sequence>
<dbReference type="AlphaFoldDB" id="A0A0V1L8R6"/>
<accession>A0A0V1L8R6</accession>
<dbReference type="EMBL" id="JYDW01000111">
    <property type="protein sequence ID" value="KRZ55634.1"/>
    <property type="molecule type" value="Genomic_DNA"/>
</dbReference>
<evidence type="ECO:0000313" key="1">
    <source>
        <dbReference type="EMBL" id="KRZ55634.1"/>
    </source>
</evidence>
<keyword evidence="2" id="KW-1185">Reference proteome</keyword>
<proteinExistence type="predicted"/>
<dbReference type="OrthoDB" id="10451777at2759"/>